<keyword evidence="3" id="KW-1185">Reference proteome</keyword>
<dbReference type="Proteomes" id="UP000652761">
    <property type="component" value="Unassembled WGS sequence"/>
</dbReference>
<sequence length="185" mass="19491">MVRGGRSGSSSGRSSRRRGLLAASASGSSSIPPPVAVGSGEFTPPHPRVPTTNPSSVPPPPAAGSDEFTHSPPTVAGPCVSAPPAFLAGASTVPEAEDAISLQEGGGSFYERSLREVWINGDQIELALVSQFITRTIQAHFPRPIHRFNDFPMEVQELLYQVFMVPSSGGVGGNEDEDEYEDEDS</sequence>
<dbReference type="AlphaFoldDB" id="A0A843XPZ8"/>
<dbReference type="EMBL" id="NMUH01011919">
    <property type="protein sequence ID" value="MQM21988.1"/>
    <property type="molecule type" value="Genomic_DNA"/>
</dbReference>
<protein>
    <submittedName>
        <fullName evidence="2">Uncharacterized protein</fullName>
    </submittedName>
</protein>
<accession>A0A843XPZ8</accession>
<feature type="compositionally biased region" description="Low complexity" evidence="1">
    <location>
        <begin position="20"/>
        <end position="30"/>
    </location>
</feature>
<comment type="caution">
    <text evidence="2">The sequence shown here is derived from an EMBL/GenBank/DDBJ whole genome shotgun (WGS) entry which is preliminary data.</text>
</comment>
<feature type="region of interest" description="Disordered" evidence="1">
    <location>
        <begin position="1"/>
        <end position="76"/>
    </location>
</feature>
<proteinExistence type="predicted"/>
<evidence type="ECO:0000313" key="2">
    <source>
        <dbReference type="EMBL" id="MQM21988.1"/>
    </source>
</evidence>
<name>A0A843XPZ8_COLES</name>
<reference evidence="2" key="1">
    <citation type="submission" date="2017-07" db="EMBL/GenBank/DDBJ databases">
        <title>Taro Niue Genome Assembly and Annotation.</title>
        <authorList>
            <person name="Atibalentja N."/>
            <person name="Keating K."/>
            <person name="Fields C.J."/>
        </authorList>
    </citation>
    <scope>NUCLEOTIDE SEQUENCE</scope>
    <source>
        <strain evidence="2">Niue_2</strain>
        <tissue evidence="2">Leaf</tissue>
    </source>
</reference>
<evidence type="ECO:0000256" key="1">
    <source>
        <dbReference type="SAM" id="MobiDB-lite"/>
    </source>
</evidence>
<organism evidence="2 3">
    <name type="scientific">Colocasia esculenta</name>
    <name type="common">Wild taro</name>
    <name type="synonym">Arum esculentum</name>
    <dbReference type="NCBI Taxonomy" id="4460"/>
    <lineage>
        <taxon>Eukaryota</taxon>
        <taxon>Viridiplantae</taxon>
        <taxon>Streptophyta</taxon>
        <taxon>Embryophyta</taxon>
        <taxon>Tracheophyta</taxon>
        <taxon>Spermatophyta</taxon>
        <taxon>Magnoliopsida</taxon>
        <taxon>Liliopsida</taxon>
        <taxon>Araceae</taxon>
        <taxon>Aroideae</taxon>
        <taxon>Colocasieae</taxon>
        <taxon>Colocasia</taxon>
    </lineage>
</organism>
<feature type="compositionally biased region" description="Low complexity" evidence="1">
    <location>
        <begin position="1"/>
        <end position="13"/>
    </location>
</feature>
<evidence type="ECO:0000313" key="3">
    <source>
        <dbReference type="Proteomes" id="UP000652761"/>
    </source>
</evidence>
<gene>
    <name evidence="2" type="ORF">Taro_055035</name>
</gene>